<evidence type="ECO:0000313" key="4">
    <source>
        <dbReference type="Proteomes" id="UP000029714"/>
    </source>
</evidence>
<gene>
    <name evidence="2" type="ORF">DCO61_12530</name>
    <name evidence="3" type="ORF">LS64_004895</name>
</gene>
<organism evidence="3 4">
    <name type="scientific">Helicobacter saguini</name>
    <dbReference type="NCBI Taxonomy" id="1548018"/>
    <lineage>
        <taxon>Bacteria</taxon>
        <taxon>Pseudomonadati</taxon>
        <taxon>Campylobacterota</taxon>
        <taxon>Epsilonproteobacteria</taxon>
        <taxon>Campylobacterales</taxon>
        <taxon>Helicobacteraceae</taxon>
        <taxon>Helicobacter</taxon>
    </lineage>
</organism>
<keyword evidence="4" id="KW-1185">Reference proteome</keyword>
<dbReference type="OrthoDB" id="5356850at2"/>
<sequence>MSFLDRIIHNLDSQYSGIQYQENIVKEIKEYITILLNAKIDDCVSLNSLGMPDISFLNVDSSELCILMAKEIRNILQEYENRIRLLSISYDSSLSPWQLDFDILCCFTNDRFSEFNIHIIFRNNRYCEVL</sequence>
<reference evidence="2 5" key="4">
    <citation type="submission" date="2019-12" db="EMBL/GenBank/DDBJ databases">
        <title>Multi-Generational Helicobacter saguini Isolates.</title>
        <authorList>
            <person name="Mannion A."/>
            <person name="Shen Z."/>
            <person name="Fox J.G."/>
        </authorList>
    </citation>
    <scope>NUCLEOTIDE SEQUENCE [LARGE SCALE GENOMIC DNA]</scope>
    <source>
        <strain evidence="2">16-048</strain>
        <strain evidence="5">16-048 (F4)</strain>
    </source>
</reference>
<feature type="domain" description="IraD/Gp25-like" evidence="1">
    <location>
        <begin position="26"/>
        <end position="103"/>
    </location>
</feature>
<dbReference type="SUPFAM" id="SSF160719">
    <property type="entry name" value="gpW/gp25-like"/>
    <property type="match status" value="1"/>
</dbReference>
<name>A0A347VNY7_9HELI</name>
<evidence type="ECO:0000313" key="2">
    <source>
        <dbReference type="EMBL" id="MWV70785.1"/>
    </source>
</evidence>
<protein>
    <submittedName>
        <fullName evidence="3">Type VI secretion system baseplate subunit TssE</fullName>
    </submittedName>
</protein>
<comment type="caution">
    <text evidence="3">The sequence shown here is derived from an EMBL/GenBank/DDBJ whole genome shotgun (WGS) entry which is preliminary data.</text>
</comment>
<reference evidence="3 4" key="2">
    <citation type="journal article" date="2016" name="Infect. Immun.">
        <title>Helicobacter saguini, a Novel Helicobacter Isolated from Cotton-Top Tamarins with Ulcerative Colitis, Has Proinflammatory Properties and Induces Typhlocolitis and Dysplasia in Gnotobiotic IL-10-/- Mice.</title>
        <authorList>
            <person name="Shen Z."/>
            <person name="Mannion A."/>
            <person name="Whary M.T."/>
            <person name="Muthupalani S."/>
            <person name="Sheh A."/>
            <person name="Feng Y."/>
            <person name="Gong G."/>
            <person name="Vandamme P."/>
            <person name="Holcombe H.R."/>
            <person name="Paster B.J."/>
            <person name="Fox J.G."/>
        </authorList>
    </citation>
    <scope>NUCLEOTIDE SEQUENCE [LARGE SCALE GENOMIC DNA]</scope>
    <source>
        <strain evidence="3 4">MIT 97-6194</strain>
    </source>
</reference>
<reference evidence="3 4" key="1">
    <citation type="journal article" date="2014" name="Genome Announc.">
        <title>Draft genome sequences of eight enterohepatic helicobacter species isolated from both laboratory and wild rodents.</title>
        <authorList>
            <person name="Sheh A."/>
            <person name="Shen Z."/>
            <person name="Fox J.G."/>
        </authorList>
    </citation>
    <scope>NUCLEOTIDE SEQUENCE [LARGE SCALE GENOMIC DNA]</scope>
    <source>
        <strain evidence="3 4">MIT 97-6194</strain>
    </source>
</reference>
<reference evidence="3" key="3">
    <citation type="submission" date="2018-04" db="EMBL/GenBank/DDBJ databases">
        <authorList>
            <person name="Sheh A."/>
            <person name="Shen Z."/>
            <person name="Mannion A.J."/>
            <person name="Fox J.G."/>
        </authorList>
    </citation>
    <scope>NUCLEOTIDE SEQUENCE</scope>
    <source>
        <strain evidence="3">MIT 97-6194</strain>
    </source>
</reference>
<dbReference type="Proteomes" id="UP000477070">
    <property type="component" value="Unassembled WGS sequence"/>
</dbReference>
<dbReference type="Proteomes" id="UP000029714">
    <property type="component" value="Unassembled WGS sequence"/>
</dbReference>
<dbReference type="RefSeq" id="WP_034572576.1">
    <property type="nucleotide sequence ID" value="NZ_JRMP02000006.1"/>
</dbReference>
<evidence type="ECO:0000313" key="3">
    <source>
        <dbReference type="EMBL" id="TLD94510.1"/>
    </source>
</evidence>
<dbReference type="Gene3D" id="3.10.450.40">
    <property type="match status" value="1"/>
</dbReference>
<dbReference type="EMBL" id="QBIU01000002">
    <property type="protein sequence ID" value="MWV70785.1"/>
    <property type="molecule type" value="Genomic_DNA"/>
</dbReference>
<dbReference type="EMBL" id="JRMP02000006">
    <property type="protein sequence ID" value="TLD94510.1"/>
    <property type="molecule type" value="Genomic_DNA"/>
</dbReference>
<evidence type="ECO:0000259" key="1">
    <source>
        <dbReference type="Pfam" id="PF04965"/>
    </source>
</evidence>
<accession>A0A347VNY7</accession>
<proteinExistence type="predicted"/>
<dbReference type="AlphaFoldDB" id="A0A347VNY7"/>
<dbReference type="STRING" id="1548018.LS64_09470"/>
<dbReference type="InterPro" id="IPR007048">
    <property type="entry name" value="IraD/Gp25-like"/>
</dbReference>
<evidence type="ECO:0000313" key="5">
    <source>
        <dbReference type="Proteomes" id="UP000477070"/>
    </source>
</evidence>
<dbReference type="Pfam" id="PF04965">
    <property type="entry name" value="GPW_gp25"/>
    <property type="match status" value="1"/>
</dbReference>